<sequence>MAGSPIDNYRGGRDHYDFPTPATKRPCLEEGYAQFPGRNVLPLPHSAETELVDQYVENDDPQALDELWATFSQGLNDTGTTFTTDQPLVDLGIIGNGFCNAMTSFVSNERGFEFTEFESLLGPPQPIATCDSWSSTGNSEQCFPTASTQNELCFGMSQISDIPISAYQTNIMNFDSIEIPLSFARPDRLFQIGKDLAFGEVNDRTAKILSNIGLEEHMNFQIYCKTINKRAARNKKTGRKPGANELQYVMNVVIYGPEDLCDPVGDYLTQCNICLQTPLLCDRDVPYQNPQILCRSTEVVLTSTLLYSRPEPEVEKLVSSDGLFSHLSNSDDHLTLTEAPDAIITPLYTHQKKGLTFMMKREAGRHYDSSQDDLWVKEADEFGHMIYTNTITEMSQSHEPLEAKGGLLADQMGLGKSLTMISLIALNTCTATGVVFTERGLLQRLKSTLMVVPYSLLETWNTQLKRHLRPNSLSWIRFHGSQKRKTLSLGQFDIVMTTFETLASEQKKHLDPKYTKDTLFSFFWHRIVLDEGKLFSRADGNCADDTAHTIRNRATAIARASSAIKATSRWAITGTPIQNRVTDFASLLEFLQISPFSNPKTFDKEITKPWLKSEDRDVTRLKKLVRCISLCRTKAIINLPKRQDFIRNLKFSPEEQEMYDKAKEGTIKKLDLALSSNPLQPGQYLNALQWLNELRLLCNHGLAHARRDPSKAVEADPLQAWNKTTAKDAFRTLICSGEASCSVCLDILRDSIGGGGNTDVPKPHLFKCLTLVCGFCSKSSSKSQPGLTCSHNPPCKSFEVAWSQEPISASDAQEQLPQLLPQHVSTKLKTLLEDLKACPEDEKSVVFSYWTFTLDLVESLLRQASISYTRIDGRYSGAKREEAIQMFQTDDTIKVILVSITCGGAGLDLTAASVAYLLEPQWNPMMEEQALCRIHRLGQRKEVKTVRYRIKGSFEERVVATQELKEGIAAEAFGSEVRGDVLTSMRKLQA</sequence>
<feature type="region of interest" description="Disordered" evidence="4">
    <location>
        <begin position="1"/>
        <end position="22"/>
    </location>
</feature>
<organism evidence="7 8">
    <name type="scientific">Lachnellula suecica</name>
    <dbReference type="NCBI Taxonomy" id="602035"/>
    <lineage>
        <taxon>Eukaryota</taxon>
        <taxon>Fungi</taxon>
        <taxon>Dikarya</taxon>
        <taxon>Ascomycota</taxon>
        <taxon>Pezizomycotina</taxon>
        <taxon>Leotiomycetes</taxon>
        <taxon>Helotiales</taxon>
        <taxon>Lachnaceae</taxon>
        <taxon>Lachnellula</taxon>
    </lineage>
</organism>
<evidence type="ECO:0000256" key="4">
    <source>
        <dbReference type="SAM" id="MobiDB-lite"/>
    </source>
</evidence>
<dbReference type="Gene3D" id="3.40.50.300">
    <property type="entry name" value="P-loop containing nucleotide triphosphate hydrolases"/>
    <property type="match status" value="1"/>
</dbReference>
<dbReference type="InterPro" id="IPR038718">
    <property type="entry name" value="SNF2-like_sf"/>
</dbReference>
<dbReference type="AlphaFoldDB" id="A0A8T9CL16"/>
<dbReference type="Proteomes" id="UP000469558">
    <property type="component" value="Unassembled WGS sequence"/>
</dbReference>
<name>A0A8T9CL16_9HELO</name>
<keyword evidence="2" id="KW-0378">Hydrolase</keyword>
<evidence type="ECO:0000256" key="3">
    <source>
        <dbReference type="ARBA" id="ARBA00022840"/>
    </source>
</evidence>
<dbReference type="OrthoDB" id="448448at2759"/>
<dbReference type="InterPro" id="IPR014001">
    <property type="entry name" value="Helicase_ATP-bd"/>
</dbReference>
<evidence type="ECO:0000313" key="8">
    <source>
        <dbReference type="Proteomes" id="UP000469558"/>
    </source>
</evidence>
<dbReference type="InterPro" id="IPR000330">
    <property type="entry name" value="SNF2_N"/>
</dbReference>
<dbReference type="PROSITE" id="PS51192">
    <property type="entry name" value="HELICASE_ATP_BIND_1"/>
    <property type="match status" value="1"/>
</dbReference>
<evidence type="ECO:0000256" key="1">
    <source>
        <dbReference type="ARBA" id="ARBA00022741"/>
    </source>
</evidence>
<dbReference type="Gene3D" id="3.40.50.10810">
    <property type="entry name" value="Tandem AAA-ATPase domain"/>
    <property type="match status" value="1"/>
</dbReference>
<keyword evidence="8" id="KW-1185">Reference proteome</keyword>
<dbReference type="GO" id="GO:0016787">
    <property type="term" value="F:hydrolase activity"/>
    <property type="evidence" value="ECO:0007669"/>
    <property type="project" value="UniProtKB-KW"/>
</dbReference>
<dbReference type="EMBL" id="QGMK01000050">
    <property type="protein sequence ID" value="TVY84850.1"/>
    <property type="molecule type" value="Genomic_DNA"/>
</dbReference>
<feature type="domain" description="Helicase ATP-binding" evidence="5">
    <location>
        <begin position="397"/>
        <end position="594"/>
    </location>
</feature>
<dbReference type="Pfam" id="PF00271">
    <property type="entry name" value="Helicase_C"/>
    <property type="match status" value="1"/>
</dbReference>
<evidence type="ECO:0000313" key="7">
    <source>
        <dbReference type="EMBL" id="TVY84850.1"/>
    </source>
</evidence>
<feature type="domain" description="Helicase C-terminal" evidence="6">
    <location>
        <begin position="830"/>
        <end position="989"/>
    </location>
</feature>
<dbReference type="GO" id="GO:0005634">
    <property type="term" value="C:nucleus"/>
    <property type="evidence" value="ECO:0007669"/>
    <property type="project" value="TreeGrafter"/>
</dbReference>
<dbReference type="PANTHER" id="PTHR45626">
    <property type="entry name" value="TRANSCRIPTION TERMINATION FACTOR 2-RELATED"/>
    <property type="match status" value="1"/>
</dbReference>
<keyword evidence="3" id="KW-0067">ATP-binding</keyword>
<feature type="non-terminal residue" evidence="7">
    <location>
        <position position="1"/>
    </location>
</feature>
<dbReference type="InterPro" id="IPR049730">
    <property type="entry name" value="SNF2/RAD54-like_C"/>
</dbReference>
<dbReference type="GO" id="GO:0008094">
    <property type="term" value="F:ATP-dependent activity, acting on DNA"/>
    <property type="evidence" value="ECO:0007669"/>
    <property type="project" value="TreeGrafter"/>
</dbReference>
<evidence type="ECO:0000256" key="2">
    <source>
        <dbReference type="ARBA" id="ARBA00022801"/>
    </source>
</evidence>
<dbReference type="SMART" id="SM00487">
    <property type="entry name" value="DEXDc"/>
    <property type="match status" value="1"/>
</dbReference>
<dbReference type="Pfam" id="PF00176">
    <property type="entry name" value="SNF2-rel_dom"/>
    <property type="match status" value="1"/>
</dbReference>
<dbReference type="PROSITE" id="PS51194">
    <property type="entry name" value="HELICASE_CTER"/>
    <property type="match status" value="1"/>
</dbReference>
<gene>
    <name evidence="7" type="primary">RAD5A_0</name>
    <name evidence="7" type="ORF">LSUE1_G001124</name>
</gene>
<evidence type="ECO:0000259" key="5">
    <source>
        <dbReference type="PROSITE" id="PS51192"/>
    </source>
</evidence>
<reference evidence="7 8" key="1">
    <citation type="submission" date="2018-05" db="EMBL/GenBank/DDBJ databases">
        <title>Genome sequencing and assembly of the regulated plant pathogen Lachnellula willkommii and related sister species for the development of diagnostic species identification markers.</title>
        <authorList>
            <person name="Giroux E."/>
            <person name="Bilodeau G."/>
        </authorList>
    </citation>
    <scope>NUCLEOTIDE SEQUENCE [LARGE SCALE GENOMIC DNA]</scope>
    <source>
        <strain evidence="7 8">CBS 268.59</strain>
    </source>
</reference>
<dbReference type="SMART" id="SM00490">
    <property type="entry name" value="HELICc"/>
    <property type="match status" value="1"/>
</dbReference>
<protein>
    <submittedName>
        <fullName evidence="7">DNA repair protein RAD5A</fullName>
    </submittedName>
</protein>
<dbReference type="InterPro" id="IPR050628">
    <property type="entry name" value="SNF2_RAD54_helicase_TF"/>
</dbReference>
<dbReference type="InterPro" id="IPR001650">
    <property type="entry name" value="Helicase_C-like"/>
</dbReference>
<proteinExistence type="predicted"/>
<dbReference type="GO" id="GO:0006281">
    <property type="term" value="P:DNA repair"/>
    <property type="evidence" value="ECO:0007669"/>
    <property type="project" value="TreeGrafter"/>
</dbReference>
<dbReference type="GO" id="GO:0005524">
    <property type="term" value="F:ATP binding"/>
    <property type="evidence" value="ECO:0007669"/>
    <property type="project" value="UniProtKB-KW"/>
</dbReference>
<comment type="caution">
    <text evidence="7">The sequence shown here is derived from an EMBL/GenBank/DDBJ whole genome shotgun (WGS) entry which is preliminary data.</text>
</comment>
<dbReference type="InterPro" id="IPR027417">
    <property type="entry name" value="P-loop_NTPase"/>
</dbReference>
<keyword evidence="1" id="KW-0547">Nucleotide-binding</keyword>
<dbReference type="CDD" id="cd18008">
    <property type="entry name" value="DEXDc_SHPRH-like"/>
    <property type="match status" value="1"/>
</dbReference>
<dbReference type="SUPFAM" id="SSF52540">
    <property type="entry name" value="P-loop containing nucleoside triphosphate hydrolases"/>
    <property type="match status" value="2"/>
</dbReference>
<evidence type="ECO:0000259" key="6">
    <source>
        <dbReference type="PROSITE" id="PS51194"/>
    </source>
</evidence>
<dbReference type="CDD" id="cd18793">
    <property type="entry name" value="SF2_C_SNF"/>
    <property type="match status" value="1"/>
</dbReference>
<accession>A0A8T9CL16</accession>